<dbReference type="GO" id="GO:0016579">
    <property type="term" value="P:protein deubiquitination"/>
    <property type="evidence" value="ECO:0007669"/>
    <property type="project" value="InterPro"/>
</dbReference>
<dbReference type="SMART" id="SM00028">
    <property type="entry name" value="TPR"/>
    <property type="match status" value="1"/>
</dbReference>
<evidence type="ECO:0000313" key="5">
    <source>
        <dbReference type="EMBL" id="KAF5861227.1"/>
    </source>
</evidence>
<dbReference type="EMBL" id="SPNV01000105">
    <property type="protein sequence ID" value="KAF5861227.1"/>
    <property type="molecule type" value="Genomic_DNA"/>
</dbReference>
<feature type="domain" description="USP" evidence="4">
    <location>
        <begin position="337"/>
        <end position="639"/>
    </location>
</feature>
<dbReference type="AlphaFoldDB" id="A0A8H6E6F2"/>
<dbReference type="GO" id="GO:0004843">
    <property type="term" value="F:cysteine-type deubiquitinase activity"/>
    <property type="evidence" value="ECO:0007669"/>
    <property type="project" value="InterPro"/>
</dbReference>
<feature type="repeat" description="TPR" evidence="1">
    <location>
        <begin position="91"/>
        <end position="124"/>
    </location>
</feature>
<keyword evidence="6" id="KW-1185">Reference proteome</keyword>
<evidence type="ECO:0000256" key="1">
    <source>
        <dbReference type="PROSITE-ProRule" id="PRU00339"/>
    </source>
</evidence>
<keyword evidence="1" id="KW-0802">TPR repeat</keyword>
<dbReference type="InterPro" id="IPR001394">
    <property type="entry name" value="Peptidase_C19_UCH"/>
</dbReference>
<dbReference type="InterPro" id="IPR038765">
    <property type="entry name" value="Papain-like_cys_pep_sf"/>
</dbReference>
<dbReference type="PROSITE" id="PS50144">
    <property type="entry name" value="MATH"/>
    <property type="match status" value="1"/>
</dbReference>
<dbReference type="PANTHER" id="PTHR24006:SF644">
    <property type="entry name" value="UBIQUITIN CARBOXYL-TERMINAL HYDROLASE 7"/>
    <property type="match status" value="1"/>
</dbReference>
<dbReference type="GO" id="GO:0031647">
    <property type="term" value="P:regulation of protein stability"/>
    <property type="evidence" value="ECO:0007669"/>
    <property type="project" value="TreeGrafter"/>
</dbReference>
<feature type="domain" description="MATH" evidence="3">
    <location>
        <begin position="189"/>
        <end position="311"/>
    </location>
</feature>
<dbReference type="PANTHER" id="PTHR24006">
    <property type="entry name" value="UBIQUITIN CARBOXYL-TERMINAL HYDROLASE"/>
    <property type="match status" value="1"/>
</dbReference>
<evidence type="ECO:0000313" key="6">
    <source>
        <dbReference type="Proteomes" id="UP000541154"/>
    </source>
</evidence>
<sequence>MKKLISRWRASRRQSTVETSAANTSDGSIARHPLPGVPFCASGDTLMGGKEYNVEVASAPSNPDLSMSTSASPPGALGDANTVTKLKSNCWSAWLQKGEALLRMGQLQAAEEALQKALELAEIIDKPKVQKRLDDLQSQHEVGSLLCDNEPAAHATLPDDSSDHKSTLDHNTLMAKLLPSDPDLDTLAQAHYTWNIADWKAMQKRELGPVFECGRWPWRIICFPSGNNVDNISLYLSHAYEEGQEPSDWYACVQFAIVLWDPQAPSQYIARDAHHRFTVDEPDWGFTDFCRNEDKDNCLKRCGAMSITVYLRLVKDPTGVLWHNFYKYDSKKETGMVGLTRRGTLCYLNTTLQSLYNITAFRKVIYNIPSETGTPSDFVSELQALFRSLETSDSAVSTMGLTASFGWHGREFIPEDICEFWRVLMMSLQRRLQGTSVQRSLSDLFVGKSCTYLLRGGDLGHKLSEEEFWHLDLKIRDNSTLQCSFDEITAPSPGSNSSNSGTIRVRKFEKLPPVLCLQLQRAALDTNQKRVVKLYDSFEFGLEFDATRYIWPGATTSEPWLYQLIGVIVHDGDALTGKHYCFLRPGKEEPFYRFENEQVNRATIKEAVNANFGCGSLRSQSQGEKPSAATAVMLLYLRKSRLNDLFMQ</sequence>
<feature type="compositionally biased region" description="Polar residues" evidence="2">
    <location>
        <begin position="13"/>
        <end position="27"/>
    </location>
</feature>
<dbReference type="InterPro" id="IPR050164">
    <property type="entry name" value="Peptidase_C19"/>
</dbReference>
<dbReference type="Gene3D" id="3.90.70.10">
    <property type="entry name" value="Cysteine proteinases"/>
    <property type="match status" value="1"/>
</dbReference>
<dbReference type="PROSITE" id="PS50235">
    <property type="entry name" value="USP_3"/>
    <property type="match status" value="1"/>
</dbReference>
<dbReference type="InterPro" id="IPR011990">
    <property type="entry name" value="TPR-like_helical_dom_sf"/>
</dbReference>
<dbReference type="GO" id="GO:0005829">
    <property type="term" value="C:cytosol"/>
    <property type="evidence" value="ECO:0007669"/>
    <property type="project" value="TreeGrafter"/>
</dbReference>
<comment type="caution">
    <text evidence="5">The sequence shown here is derived from an EMBL/GenBank/DDBJ whole genome shotgun (WGS) entry which is preliminary data.</text>
</comment>
<feature type="region of interest" description="Disordered" evidence="2">
    <location>
        <begin position="1"/>
        <end position="34"/>
    </location>
</feature>
<dbReference type="PROSITE" id="PS50005">
    <property type="entry name" value="TPR"/>
    <property type="match status" value="1"/>
</dbReference>
<evidence type="ECO:0000256" key="2">
    <source>
        <dbReference type="SAM" id="MobiDB-lite"/>
    </source>
</evidence>
<proteinExistence type="predicted"/>
<evidence type="ECO:0000259" key="4">
    <source>
        <dbReference type="PROSITE" id="PS50235"/>
    </source>
</evidence>
<dbReference type="InterPro" id="IPR019734">
    <property type="entry name" value="TPR_rpt"/>
</dbReference>
<dbReference type="Pfam" id="PF22486">
    <property type="entry name" value="MATH_2"/>
    <property type="match status" value="1"/>
</dbReference>
<dbReference type="InterPro" id="IPR002083">
    <property type="entry name" value="MATH/TRAF_dom"/>
</dbReference>
<keyword evidence="5" id="KW-0378">Hydrolase</keyword>
<dbReference type="GO" id="GO:0005634">
    <property type="term" value="C:nucleus"/>
    <property type="evidence" value="ECO:0007669"/>
    <property type="project" value="TreeGrafter"/>
</dbReference>
<accession>A0A8H6E6F2</accession>
<feature type="compositionally biased region" description="Basic residues" evidence="2">
    <location>
        <begin position="1"/>
        <end position="12"/>
    </location>
</feature>
<dbReference type="SUPFAM" id="SSF49599">
    <property type="entry name" value="TRAF domain-like"/>
    <property type="match status" value="1"/>
</dbReference>
<dbReference type="Pfam" id="PF00443">
    <property type="entry name" value="UCH"/>
    <property type="match status" value="1"/>
</dbReference>
<evidence type="ECO:0000259" key="3">
    <source>
        <dbReference type="PROSITE" id="PS50144"/>
    </source>
</evidence>
<name>A0A8H6E6F2_PETAA</name>
<dbReference type="InterPro" id="IPR028889">
    <property type="entry name" value="USP"/>
</dbReference>
<reference evidence="5 6" key="1">
    <citation type="submission" date="2019-04" db="EMBL/GenBank/DDBJ databases">
        <title>Aspergillus burnettii sp. nov., novel species from soil in southeast Queensland.</title>
        <authorList>
            <person name="Gilchrist C.L.M."/>
            <person name="Pitt J.I."/>
            <person name="Lange L."/>
            <person name="Lacey H.J."/>
            <person name="Vuong D."/>
            <person name="Midgley D.J."/>
            <person name="Greenfield P."/>
            <person name="Bradbury M."/>
            <person name="Lacey E."/>
            <person name="Busk P.K."/>
            <person name="Pilgaard B."/>
            <person name="Chooi Y.H."/>
            <person name="Piggott A.M."/>
        </authorList>
    </citation>
    <scope>NUCLEOTIDE SEQUENCE [LARGE SCALE GENOMIC DNA]</scope>
    <source>
        <strain evidence="5 6">FRR 5400</strain>
    </source>
</reference>
<organism evidence="5 6">
    <name type="scientific">Petromyces alliaceus</name>
    <name type="common">Aspergillus alliaceus</name>
    <dbReference type="NCBI Taxonomy" id="209559"/>
    <lineage>
        <taxon>Eukaryota</taxon>
        <taxon>Fungi</taxon>
        <taxon>Dikarya</taxon>
        <taxon>Ascomycota</taxon>
        <taxon>Pezizomycotina</taxon>
        <taxon>Eurotiomycetes</taxon>
        <taxon>Eurotiomycetidae</taxon>
        <taxon>Eurotiales</taxon>
        <taxon>Aspergillaceae</taxon>
        <taxon>Aspergillus</taxon>
        <taxon>Aspergillus subgen. Circumdati</taxon>
    </lineage>
</organism>
<dbReference type="Gene3D" id="1.25.40.10">
    <property type="entry name" value="Tetratricopeptide repeat domain"/>
    <property type="match status" value="1"/>
</dbReference>
<dbReference type="SUPFAM" id="SSF54001">
    <property type="entry name" value="Cysteine proteinases"/>
    <property type="match status" value="1"/>
</dbReference>
<gene>
    <name evidence="5" type="primary">USP7</name>
    <name evidence="5" type="ORF">ETB97_000482</name>
</gene>
<dbReference type="Proteomes" id="UP000541154">
    <property type="component" value="Unassembled WGS sequence"/>
</dbReference>
<dbReference type="InterPro" id="IPR008974">
    <property type="entry name" value="TRAF-like"/>
</dbReference>
<dbReference type="Gene3D" id="2.60.210.10">
    <property type="entry name" value="Apoptosis, Tumor Necrosis Factor Receptor Associated Protein 2, Chain A"/>
    <property type="match status" value="1"/>
</dbReference>
<protein>
    <submittedName>
        <fullName evidence="5">Ubiquitin carboxyl-terminal hydrolase 7</fullName>
    </submittedName>
</protein>
<dbReference type="SUPFAM" id="SSF48452">
    <property type="entry name" value="TPR-like"/>
    <property type="match status" value="1"/>
</dbReference>